<name>A0A1I7Y224_9BILA</name>
<reference evidence="2" key="1">
    <citation type="submission" date="2016-11" db="UniProtKB">
        <authorList>
            <consortium name="WormBaseParasite"/>
        </authorList>
    </citation>
    <scope>IDENTIFICATION</scope>
</reference>
<dbReference type="Proteomes" id="UP000095287">
    <property type="component" value="Unplaced"/>
</dbReference>
<dbReference type="WBParaSite" id="L893_g11948.t1">
    <property type="protein sequence ID" value="L893_g11948.t1"/>
    <property type="gene ID" value="L893_g11948"/>
</dbReference>
<accession>A0A1I7Y224</accession>
<proteinExistence type="predicted"/>
<protein>
    <submittedName>
        <fullName evidence="2">Rubis-subs-bind domain-containing protein</fullName>
    </submittedName>
</protein>
<evidence type="ECO:0000313" key="1">
    <source>
        <dbReference type="Proteomes" id="UP000095287"/>
    </source>
</evidence>
<evidence type="ECO:0000313" key="2">
    <source>
        <dbReference type="WBParaSite" id="L893_g11948.t1"/>
    </source>
</evidence>
<sequence>MLVFIKLNELELEHKPGLDARARIARLMLASFPSLVEYLDATRVMTSSSATTKLLTTVTKTTKPPATTMKSKDCPKAIYAETLDMCVDTTDANDDISLPTAKEICSQRKQQLLIVEKNEQIKEILKLVGGTLIAAAVHNKSASYDFFEAGEITDGEKNEPIKLKMFNLPDDFSSNQVLVCIFPVP</sequence>
<keyword evidence="1" id="KW-1185">Reference proteome</keyword>
<dbReference type="AlphaFoldDB" id="A0A1I7Y224"/>
<organism evidence="1 2">
    <name type="scientific">Steinernema glaseri</name>
    <dbReference type="NCBI Taxonomy" id="37863"/>
    <lineage>
        <taxon>Eukaryota</taxon>
        <taxon>Metazoa</taxon>
        <taxon>Ecdysozoa</taxon>
        <taxon>Nematoda</taxon>
        <taxon>Chromadorea</taxon>
        <taxon>Rhabditida</taxon>
        <taxon>Tylenchina</taxon>
        <taxon>Panagrolaimomorpha</taxon>
        <taxon>Strongyloidoidea</taxon>
        <taxon>Steinernematidae</taxon>
        <taxon>Steinernema</taxon>
    </lineage>
</organism>